<dbReference type="InterPro" id="IPR010869">
    <property type="entry name" value="DUF1501"/>
</dbReference>
<sequence>MSLLCETPHPSRRAVLMTGGALFAWAFLPRFARAADNRDPRLIVIVLRGALDGLSAVGPVGDPDYAGLHGDIALSLSGPHAALPLDAFFGVNPAMPVFARLFKASQAAVVHAAATGYRERSHFDGQDVLESGFAGPGHVATGWLNRALESLPAGDRVATLGGLAVGPSTPLVIRGAAPVLGWAPQSLPAPAGDLATRVLDLYQHRDPVLAVALRKGLDADRMAIDDQIGAKPMKPRGGLDSAAGMRQAAQGAARLIAADDGPRVAALAFDGWDTHVNEGGATGRLATLLGGLDGAFEEFEKGLGERWKDTAIVAITEFGRTARINGTVGTDHGTGTVVLLAGGAIKGGRVIADWPGLKPAQLYQQRDLAPTSDVRAVLKGLLADQFGLSAAVLGEKVFPDSGAVKPMMNLIV</sequence>
<dbReference type="PANTHER" id="PTHR43737">
    <property type="entry name" value="BLL7424 PROTEIN"/>
    <property type="match status" value="1"/>
</dbReference>
<evidence type="ECO:0000313" key="1">
    <source>
        <dbReference type="EMBL" id="MEI9409143.1"/>
    </source>
</evidence>
<dbReference type="RefSeq" id="WP_337106140.1">
    <property type="nucleotide sequence ID" value="NZ_JAPYKS010000006.1"/>
</dbReference>
<organism evidence="1 2">
    <name type="scientific">Mesorhizobium salmacidum</name>
    <dbReference type="NCBI Taxonomy" id="3015171"/>
    <lineage>
        <taxon>Bacteria</taxon>
        <taxon>Pseudomonadati</taxon>
        <taxon>Pseudomonadota</taxon>
        <taxon>Alphaproteobacteria</taxon>
        <taxon>Hyphomicrobiales</taxon>
        <taxon>Phyllobacteriaceae</taxon>
        <taxon>Mesorhizobium</taxon>
    </lineage>
</organism>
<reference evidence="1 2" key="1">
    <citation type="submission" date="2022-12" db="EMBL/GenBank/DDBJ databases">
        <authorList>
            <person name="Muema E."/>
        </authorList>
    </citation>
    <scope>NUCLEOTIDE SEQUENCE [LARGE SCALE GENOMIC DNA]</scope>
    <source>
        <strain evidence="2">1326</strain>
    </source>
</reference>
<evidence type="ECO:0000313" key="2">
    <source>
        <dbReference type="Proteomes" id="UP001387293"/>
    </source>
</evidence>
<dbReference type="EMBL" id="JAPYKS010000006">
    <property type="protein sequence ID" value="MEI9409143.1"/>
    <property type="molecule type" value="Genomic_DNA"/>
</dbReference>
<dbReference type="Proteomes" id="UP001387293">
    <property type="component" value="Unassembled WGS sequence"/>
</dbReference>
<dbReference type="PANTHER" id="PTHR43737:SF1">
    <property type="entry name" value="DUF1501 DOMAIN-CONTAINING PROTEIN"/>
    <property type="match status" value="1"/>
</dbReference>
<protein>
    <submittedName>
        <fullName evidence="1">DUF1501 domain-containing protein</fullName>
    </submittedName>
</protein>
<accession>A0ABU8KW28</accession>
<keyword evidence="2" id="KW-1185">Reference proteome</keyword>
<comment type="caution">
    <text evidence="1">The sequence shown here is derived from an EMBL/GenBank/DDBJ whole genome shotgun (WGS) entry which is preliminary data.</text>
</comment>
<name>A0ABU8KW28_9HYPH</name>
<proteinExistence type="predicted"/>
<dbReference type="Pfam" id="PF07394">
    <property type="entry name" value="DUF1501"/>
    <property type="match status" value="1"/>
</dbReference>
<gene>
    <name evidence="1" type="ORF">O7A60_10220</name>
</gene>